<evidence type="ECO:0000256" key="2">
    <source>
        <dbReference type="ARBA" id="ARBA00011901"/>
    </source>
</evidence>
<dbReference type="AlphaFoldDB" id="A0A2G5NVJ5"/>
<dbReference type="InterPro" id="IPR002502">
    <property type="entry name" value="Amidase_domain"/>
</dbReference>
<evidence type="ECO:0000259" key="6">
    <source>
        <dbReference type="PROSITE" id="PS50911"/>
    </source>
</evidence>
<dbReference type="Pfam" id="PF01510">
    <property type="entry name" value="Amidase_2"/>
    <property type="match status" value="1"/>
</dbReference>
<evidence type="ECO:0000313" key="9">
    <source>
        <dbReference type="Proteomes" id="UP000229523"/>
    </source>
</evidence>
<dbReference type="GO" id="GO:0009253">
    <property type="term" value="P:peptidoglycan catabolic process"/>
    <property type="evidence" value="ECO:0007669"/>
    <property type="project" value="InterPro"/>
</dbReference>
<dbReference type="EC" id="3.5.1.28" evidence="2"/>
<dbReference type="EMBL" id="MJBI02000009">
    <property type="protein sequence ID" value="RAI79289.1"/>
    <property type="molecule type" value="Genomic_DNA"/>
</dbReference>
<feature type="domain" description="Peptidase C51" evidence="6">
    <location>
        <begin position="392"/>
        <end position="525"/>
    </location>
</feature>
<gene>
    <name evidence="8" type="ORF">BFS35_012070</name>
</gene>
<dbReference type="Gene3D" id="3.90.1720.10">
    <property type="entry name" value="endopeptidase domain like (from Nostoc punctiforme)"/>
    <property type="match status" value="1"/>
</dbReference>
<accession>A0A2G5NVJ5</accession>
<dbReference type="PROSITE" id="PS50911">
    <property type="entry name" value="CHAP"/>
    <property type="match status" value="1"/>
</dbReference>
<dbReference type="InterPro" id="IPR018392">
    <property type="entry name" value="LysM"/>
</dbReference>
<dbReference type="InterPro" id="IPR051206">
    <property type="entry name" value="NAMLAA_amidase_2"/>
</dbReference>
<dbReference type="SUPFAM" id="SSF54001">
    <property type="entry name" value="Cysteine proteinases"/>
    <property type="match status" value="1"/>
</dbReference>
<evidence type="ECO:0000259" key="7">
    <source>
        <dbReference type="PROSITE" id="PS51782"/>
    </source>
</evidence>
<dbReference type="InterPro" id="IPR036779">
    <property type="entry name" value="LysM_dom_sf"/>
</dbReference>
<evidence type="ECO:0000256" key="1">
    <source>
        <dbReference type="ARBA" id="ARBA00001561"/>
    </source>
</evidence>
<comment type="caution">
    <text evidence="8">The sequence shown here is derived from an EMBL/GenBank/DDBJ whole genome shotgun (WGS) entry which is preliminary data.</text>
</comment>
<dbReference type="InterPro" id="IPR057505">
    <property type="entry name" value="SH3b_T_C"/>
</dbReference>
<dbReference type="CDD" id="cd00118">
    <property type="entry name" value="LysM"/>
    <property type="match status" value="1"/>
</dbReference>
<name>A0A2G5NVJ5_9STAP</name>
<keyword evidence="9" id="KW-1185">Reference proteome</keyword>
<protein>
    <recommendedName>
        <fullName evidence="2">N-acetylmuramoyl-L-alanine amidase</fullName>
        <ecNumber evidence="2">3.5.1.28</ecNumber>
    </recommendedName>
</protein>
<dbReference type="Pfam" id="PF24246">
    <property type="entry name" value="SH3b_T"/>
    <property type="match status" value="1"/>
</dbReference>
<dbReference type="Gene3D" id="3.10.350.10">
    <property type="entry name" value="LysM domain"/>
    <property type="match status" value="1"/>
</dbReference>
<dbReference type="GO" id="GO:0008745">
    <property type="term" value="F:N-acetylmuramoyl-L-alanine amidase activity"/>
    <property type="evidence" value="ECO:0007669"/>
    <property type="project" value="UniProtKB-EC"/>
</dbReference>
<dbReference type="SUPFAM" id="SSF55846">
    <property type="entry name" value="N-acetylmuramoyl-L-alanine amidase-like"/>
    <property type="match status" value="1"/>
</dbReference>
<organism evidence="8 9">
    <name type="scientific">Macrococcoides goetzii</name>
    <dbReference type="NCBI Taxonomy" id="1891097"/>
    <lineage>
        <taxon>Bacteria</taxon>
        <taxon>Bacillati</taxon>
        <taxon>Bacillota</taxon>
        <taxon>Bacilli</taxon>
        <taxon>Bacillales</taxon>
        <taxon>Staphylococcaceae</taxon>
        <taxon>Macrococcoides</taxon>
    </lineage>
</organism>
<feature type="domain" description="LysM" evidence="7">
    <location>
        <begin position="318"/>
        <end position="361"/>
    </location>
</feature>
<keyword evidence="5" id="KW-0961">Cell wall biogenesis/degradation</keyword>
<dbReference type="GO" id="GO:0009254">
    <property type="term" value="P:peptidoglycan turnover"/>
    <property type="evidence" value="ECO:0007669"/>
    <property type="project" value="TreeGrafter"/>
</dbReference>
<dbReference type="SUPFAM" id="SSF54106">
    <property type="entry name" value="LysM domain"/>
    <property type="match status" value="1"/>
</dbReference>
<dbReference type="GO" id="GO:0071555">
    <property type="term" value="P:cell wall organization"/>
    <property type="evidence" value="ECO:0007669"/>
    <property type="project" value="UniProtKB-KW"/>
</dbReference>
<sequence length="529" mass="60086">MTKKKIGVWNGVPVYTDFLPIGTRRTGQRLDSGVPKFAVIHDTGNKDTSAQANVNYFKNTYNISWNQVASAHIFVDDVECIICIPVTEKAWHVLYNTTQDNFHYGDDANDIAFGIEFSYFSSQSRSLKSLDNGCRIMAALCNSWTLNPKTHLPGHQNIQSDKQDPGNLLEACGYKRSDMKIIDDLIIKYMKGDAPVKKVAPKPEKVITANPKKAKSILSMSSKAYYKGTIKYDASLRKRKGSTLNDFSFGEEIGIVKKGIEVYIFQEIKDAQGNTWCRTYSNKNNGWVHKDTIKKTKTFISMKKKATTKKKSTNKNNDIYTVKPGDYLFKIAEQHKVSVSDLKKWNNLKSDTIFPKQLLKVAKPSETKPKVTAKKKAPVKVNTNKKIARLTQEEAVNYLWSMKDKYIDWDNRFKLQCYDAANAYWHSLFNHSLSGMYAKNIHIDNRAVLQNESEIIIYDGKRKPQKGDMLIFYYQIYGSIAGHVAMCLEAGENGMTIIEQNYDGSGTMPCTIRTCNFFGLIAIVRPNFK</sequence>
<evidence type="ECO:0000313" key="8">
    <source>
        <dbReference type="EMBL" id="RAI79289.1"/>
    </source>
</evidence>
<dbReference type="Pfam" id="PF01476">
    <property type="entry name" value="LysM"/>
    <property type="match status" value="1"/>
</dbReference>
<dbReference type="InterPro" id="IPR036505">
    <property type="entry name" value="Amidase/PGRP_sf"/>
</dbReference>
<dbReference type="PROSITE" id="PS51782">
    <property type="entry name" value="LYSM"/>
    <property type="match status" value="1"/>
</dbReference>
<keyword evidence="4" id="KW-0378">Hydrolase</keyword>
<dbReference type="PANTHER" id="PTHR30417">
    <property type="entry name" value="N-ACETYLMURAMOYL-L-ALANINE AMIDASE AMID"/>
    <property type="match status" value="1"/>
</dbReference>
<dbReference type="SMART" id="SM00257">
    <property type="entry name" value="LysM"/>
    <property type="match status" value="1"/>
</dbReference>
<dbReference type="Gene3D" id="3.40.80.10">
    <property type="entry name" value="Peptidoglycan recognition protein-like"/>
    <property type="match status" value="1"/>
</dbReference>
<evidence type="ECO:0000256" key="3">
    <source>
        <dbReference type="ARBA" id="ARBA00022729"/>
    </source>
</evidence>
<dbReference type="InterPro" id="IPR007921">
    <property type="entry name" value="CHAP_dom"/>
</dbReference>
<evidence type="ECO:0000256" key="5">
    <source>
        <dbReference type="ARBA" id="ARBA00023316"/>
    </source>
</evidence>
<dbReference type="SMART" id="SM00644">
    <property type="entry name" value="Ami_2"/>
    <property type="match status" value="1"/>
</dbReference>
<comment type="catalytic activity">
    <reaction evidence="1">
        <text>Hydrolyzes the link between N-acetylmuramoyl residues and L-amino acid residues in certain cell-wall glycopeptides.</text>
        <dbReference type="EC" id="3.5.1.28"/>
    </reaction>
</comment>
<evidence type="ECO:0000256" key="4">
    <source>
        <dbReference type="ARBA" id="ARBA00022801"/>
    </source>
</evidence>
<dbReference type="InterPro" id="IPR038765">
    <property type="entry name" value="Papain-like_cys_pep_sf"/>
</dbReference>
<keyword evidence="3" id="KW-0732">Signal</keyword>
<reference evidence="8 9" key="1">
    <citation type="journal article" date="2018" name="Front. Microbiol.">
        <title>Description and Comparative Genomics of Macrococcus caseolyticus subsp. hominis subsp. nov., Macrococcus goetzii sp. nov., Macrococcus epidermidis sp. nov., and Macrococcus bohemicus sp. nov., Novel Macrococci From Human Clinical Material With Virulence Potential and Suspected Uptake of Foreign DNA by Natural Transformation.</title>
        <authorList>
            <person name="Maslanova I."/>
            <person name="Wertheimer Z."/>
            <person name="Sedlacek I."/>
            <person name="Svec P."/>
            <person name="Indrakova A."/>
            <person name="Kovarovic V."/>
            <person name="Schumann P."/>
            <person name="Sproer C."/>
            <person name="Kralova S."/>
            <person name="Sedo O."/>
            <person name="Kristofova L."/>
            <person name="Vrbovska V."/>
            <person name="Fuzik T."/>
            <person name="Petras P."/>
            <person name="Zdrahal Z."/>
            <person name="Ruzickova V."/>
            <person name="Doskar J."/>
            <person name="Pantucek R."/>
        </authorList>
    </citation>
    <scope>NUCLEOTIDE SEQUENCE [LARGE SCALE GENOMIC DNA]</scope>
    <source>
        <strain evidence="8 9">CCM 4927</strain>
    </source>
</reference>
<dbReference type="PANTHER" id="PTHR30417:SF1">
    <property type="entry name" value="N-ACETYLMURAMOYL-L-ALANINE AMIDASE AMID"/>
    <property type="match status" value="1"/>
</dbReference>
<proteinExistence type="predicted"/>
<dbReference type="CDD" id="cd06583">
    <property type="entry name" value="PGRP"/>
    <property type="match status" value="1"/>
</dbReference>
<dbReference type="Proteomes" id="UP000229523">
    <property type="component" value="Unassembled WGS sequence"/>
</dbReference>